<dbReference type="EMBL" id="JARXHW010000002">
    <property type="protein sequence ID" value="MDQ8206248.1"/>
    <property type="molecule type" value="Genomic_DNA"/>
</dbReference>
<protein>
    <recommendedName>
        <fullName evidence="8">Outer membrane protein assembly factor BamA</fullName>
    </recommendedName>
</protein>
<evidence type="ECO:0000256" key="1">
    <source>
        <dbReference type="ARBA" id="ARBA00004370"/>
    </source>
</evidence>
<keyword evidence="11" id="KW-1185">Reference proteome</keyword>
<evidence type="ECO:0000313" key="11">
    <source>
        <dbReference type="Proteomes" id="UP001225316"/>
    </source>
</evidence>
<organism evidence="10 11">
    <name type="scientific">Thalassobacterium maritimum</name>
    <dbReference type="NCBI Taxonomy" id="3041265"/>
    <lineage>
        <taxon>Bacteria</taxon>
        <taxon>Pseudomonadati</taxon>
        <taxon>Verrucomicrobiota</taxon>
        <taxon>Opitutia</taxon>
        <taxon>Puniceicoccales</taxon>
        <taxon>Coraliomargaritaceae</taxon>
        <taxon>Thalassobacterium</taxon>
    </lineage>
</organism>
<keyword evidence="2" id="KW-1134">Transmembrane beta strand</keyword>
<evidence type="ECO:0000256" key="6">
    <source>
        <dbReference type="ARBA" id="ARBA00023136"/>
    </source>
</evidence>
<evidence type="ECO:0000256" key="8">
    <source>
        <dbReference type="NCBIfam" id="TIGR03303"/>
    </source>
</evidence>
<keyword evidence="3" id="KW-0812">Transmembrane</keyword>
<dbReference type="PIRSF" id="PIRSF006076">
    <property type="entry name" value="OM_assembly_OMP85"/>
    <property type="match status" value="1"/>
</dbReference>
<keyword evidence="4" id="KW-0732">Signal</keyword>
<dbReference type="InterPro" id="IPR034746">
    <property type="entry name" value="POTRA"/>
</dbReference>
<dbReference type="InterPro" id="IPR023707">
    <property type="entry name" value="OM_assembly_BamA"/>
</dbReference>
<feature type="domain" description="POTRA" evidence="9">
    <location>
        <begin position="189"/>
        <end position="278"/>
    </location>
</feature>
<dbReference type="RefSeq" id="WP_308948269.1">
    <property type="nucleotide sequence ID" value="NZ_JARXHW010000002.1"/>
</dbReference>
<evidence type="ECO:0000256" key="5">
    <source>
        <dbReference type="ARBA" id="ARBA00022737"/>
    </source>
</evidence>
<dbReference type="Gene3D" id="3.10.20.310">
    <property type="entry name" value="membrane protein fhac"/>
    <property type="match status" value="5"/>
</dbReference>
<keyword evidence="6" id="KW-0472">Membrane</keyword>
<dbReference type="NCBIfam" id="TIGR03303">
    <property type="entry name" value="OM_YaeT"/>
    <property type="match status" value="1"/>
</dbReference>
<dbReference type="PANTHER" id="PTHR12815">
    <property type="entry name" value="SORTING AND ASSEMBLY MACHINERY SAMM50 PROTEIN FAMILY MEMBER"/>
    <property type="match status" value="1"/>
</dbReference>
<keyword evidence="7" id="KW-0998">Cell outer membrane</keyword>
<dbReference type="InterPro" id="IPR039910">
    <property type="entry name" value="D15-like"/>
</dbReference>
<dbReference type="Pfam" id="PF07244">
    <property type="entry name" value="POTRA"/>
    <property type="match status" value="4"/>
</dbReference>
<comment type="subcellular location">
    <subcellularLocation>
        <location evidence="1">Membrane</location>
    </subcellularLocation>
</comment>
<dbReference type="InterPro" id="IPR010827">
    <property type="entry name" value="BamA/TamA_POTRA"/>
</dbReference>
<accession>A0ABU1AQ32</accession>
<evidence type="ECO:0000256" key="4">
    <source>
        <dbReference type="ARBA" id="ARBA00022729"/>
    </source>
</evidence>
<name>A0ABU1AQ32_9BACT</name>
<evidence type="ECO:0000256" key="7">
    <source>
        <dbReference type="ARBA" id="ARBA00023237"/>
    </source>
</evidence>
<dbReference type="PANTHER" id="PTHR12815:SF47">
    <property type="entry name" value="TRANSLOCATION AND ASSEMBLY MODULE SUBUNIT TAMA"/>
    <property type="match status" value="1"/>
</dbReference>
<proteinExistence type="predicted"/>
<evidence type="ECO:0000313" key="10">
    <source>
        <dbReference type="EMBL" id="MDQ8206248.1"/>
    </source>
</evidence>
<evidence type="ECO:0000259" key="9">
    <source>
        <dbReference type="PROSITE" id="PS51779"/>
    </source>
</evidence>
<dbReference type="Gene3D" id="2.40.160.50">
    <property type="entry name" value="membrane protein fhac: a member of the omp85/tpsb transporter family"/>
    <property type="match status" value="1"/>
</dbReference>
<keyword evidence="5" id="KW-0677">Repeat</keyword>
<comment type="caution">
    <text evidence="10">The sequence shown here is derived from an EMBL/GenBank/DDBJ whole genome shotgun (WGS) entry which is preliminary data.</text>
</comment>
<dbReference type="Proteomes" id="UP001225316">
    <property type="component" value="Unassembled WGS sequence"/>
</dbReference>
<feature type="domain" description="POTRA" evidence="9">
    <location>
        <begin position="362"/>
        <end position="435"/>
    </location>
</feature>
<evidence type="ECO:0000256" key="2">
    <source>
        <dbReference type="ARBA" id="ARBA00022452"/>
    </source>
</evidence>
<sequence length="796" mass="90210">MRIIQTLLFAVTSLLVLGMPIQSIVAQEAESYPVINKVMTEFNGFRAASDQFIFSNVQLRPGMNYNPALLDQSIRTLYGTGRFEFVEARVDKAENETINLVFQLVSKYTIERIRFVGNEAYSDSRLASKAEIESGSPLDEYTVSVGADAIATYYVEKGFPDVEVDYRIERDEQTGYAVVFYDIDEGGKVRIEEINFVGNEAISSKTLRKQLETAQHNWLSWLLGSGKFDEKKFKEDLKTLREFYRDAGYLDCEINEDQVEIDFIKDDEIVITIPVVEGQLYYLGEFTVEGATIYTPTELLSAVRLETSSPFSPKEVDEAATAIREYYTSNGYLDTRVRAERVPNMQTRQIDVVFRISESEKFYVESIKIEGNTKTKARVIVRELALSPGDVFDRRRMEVSQRRLENTSYFEDVRLNPEPTNVPGRKDLGITLREGRTGNFTFGAGFGSVESAVVYFEMSQGNFDLFNWRDGFQGDGQKFRFRASLGTSSNQILIAFEEPWLFEQRLAFGVELYRTESDYNSADYNELRTGFELYLRRRLFELVEARLSYRLELVEIFDVDRNPDSTLGGSDINDDGSVENDGIADVFQSAEGEDLVSKVGLTFLRDNRETLVFTRKGNRSSLSFEYAGIGGDVNYYKMEGRTAHFIPTFDTFKQSLSILARAGSVTPLGDNDIVPFYDRFYLGGPDTLRGFDYREVGPRDPDDDDESVGGNSYSMVSFEYAFRIAEPLGLVVFYDWGFVNENDLDFSMSDYADNWGVGARIMLMGSPLKLDLGIPITSPEGAGGGTQFNFSFGTRF</sequence>
<gene>
    <name evidence="10" type="primary">bamA</name>
    <name evidence="10" type="ORF">QEH52_01915</name>
</gene>
<feature type="domain" description="POTRA" evidence="9">
    <location>
        <begin position="281"/>
        <end position="359"/>
    </location>
</feature>
<reference evidence="10 11" key="1">
    <citation type="submission" date="2023-04" db="EMBL/GenBank/DDBJ databases">
        <title>A novel bacteria isolated from coastal sediment.</title>
        <authorList>
            <person name="Liu X.-J."/>
            <person name="Du Z.-J."/>
        </authorList>
    </citation>
    <scope>NUCLEOTIDE SEQUENCE [LARGE SCALE GENOMIC DNA]</scope>
    <source>
        <strain evidence="10 11">SDUM461003</strain>
    </source>
</reference>
<dbReference type="Pfam" id="PF01103">
    <property type="entry name" value="Omp85"/>
    <property type="match status" value="1"/>
</dbReference>
<dbReference type="InterPro" id="IPR000184">
    <property type="entry name" value="Bac_surfAg_D15"/>
</dbReference>
<dbReference type="PROSITE" id="PS51779">
    <property type="entry name" value="POTRA"/>
    <property type="match status" value="3"/>
</dbReference>
<evidence type="ECO:0000256" key="3">
    <source>
        <dbReference type="ARBA" id="ARBA00022692"/>
    </source>
</evidence>